<accession>A0ACC0B2A9</accession>
<dbReference type="EMBL" id="CM044704">
    <property type="protein sequence ID" value="KAI5666780.1"/>
    <property type="molecule type" value="Genomic_DNA"/>
</dbReference>
<evidence type="ECO:0000313" key="1">
    <source>
        <dbReference type="EMBL" id="KAI5666780.1"/>
    </source>
</evidence>
<protein>
    <submittedName>
        <fullName evidence="1">Uncharacterized protein</fullName>
    </submittedName>
</protein>
<evidence type="ECO:0000313" key="2">
    <source>
        <dbReference type="Proteomes" id="UP001060085"/>
    </source>
</evidence>
<keyword evidence="2" id="KW-1185">Reference proteome</keyword>
<organism evidence="1 2">
    <name type="scientific">Catharanthus roseus</name>
    <name type="common">Madagascar periwinkle</name>
    <name type="synonym">Vinca rosea</name>
    <dbReference type="NCBI Taxonomy" id="4058"/>
    <lineage>
        <taxon>Eukaryota</taxon>
        <taxon>Viridiplantae</taxon>
        <taxon>Streptophyta</taxon>
        <taxon>Embryophyta</taxon>
        <taxon>Tracheophyta</taxon>
        <taxon>Spermatophyta</taxon>
        <taxon>Magnoliopsida</taxon>
        <taxon>eudicotyledons</taxon>
        <taxon>Gunneridae</taxon>
        <taxon>Pentapetalae</taxon>
        <taxon>asterids</taxon>
        <taxon>lamiids</taxon>
        <taxon>Gentianales</taxon>
        <taxon>Apocynaceae</taxon>
        <taxon>Rauvolfioideae</taxon>
        <taxon>Vinceae</taxon>
        <taxon>Catharanthinae</taxon>
        <taxon>Catharanthus</taxon>
    </lineage>
</organism>
<dbReference type="Proteomes" id="UP001060085">
    <property type="component" value="Linkage Group LG04"/>
</dbReference>
<proteinExistence type="predicted"/>
<name>A0ACC0B2A9_CATRO</name>
<gene>
    <name evidence="1" type="ORF">M9H77_16633</name>
</gene>
<comment type="caution">
    <text evidence="1">The sequence shown here is derived from an EMBL/GenBank/DDBJ whole genome shotgun (WGS) entry which is preliminary data.</text>
</comment>
<reference evidence="2" key="1">
    <citation type="journal article" date="2023" name="Nat. Plants">
        <title>Single-cell RNA sequencing provides a high-resolution roadmap for understanding the multicellular compartmentation of specialized metabolism.</title>
        <authorList>
            <person name="Sun S."/>
            <person name="Shen X."/>
            <person name="Li Y."/>
            <person name="Li Y."/>
            <person name="Wang S."/>
            <person name="Li R."/>
            <person name="Zhang H."/>
            <person name="Shen G."/>
            <person name="Guo B."/>
            <person name="Wei J."/>
            <person name="Xu J."/>
            <person name="St-Pierre B."/>
            <person name="Chen S."/>
            <person name="Sun C."/>
        </authorList>
    </citation>
    <scope>NUCLEOTIDE SEQUENCE [LARGE SCALE GENOMIC DNA]</scope>
</reference>
<sequence length="142" mass="16087">MVIVLIGIVLRWFTFSPSESDTSATLFHQHSAVDNRARHPTTDNNSEVQLQAFRNFIIDMERGISQLDESAGDGTVNRIRGDECSICLSYSRDDKSCRWSVLPKCNHRFHTDCITVWLAGNKTCPLCRDRGVKYCEVGGINY</sequence>